<dbReference type="Pfam" id="PF00884">
    <property type="entry name" value="Sulfatase"/>
    <property type="match status" value="1"/>
</dbReference>
<keyword evidence="5" id="KW-0732">Signal</keyword>
<evidence type="ECO:0000259" key="6">
    <source>
        <dbReference type="Pfam" id="PF00884"/>
    </source>
</evidence>
<feature type="signal peptide" evidence="5">
    <location>
        <begin position="1"/>
        <end position="28"/>
    </location>
</feature>
<dbReference type="PROSITE" id="PS00523">
    <property type="entry name" value="SULFATASE_1"/>
    <property type="match status" value="1"/>
</dbReference>
<keyword evidence="4" id="KW-0106">Calcium</keyword>
<dbReference type="KEGG" id="pfer:IRI77_08555"/>
<evidence type="ECO:0000313" key="8">
    <source>
        <dbReference type="Proteomes" id="UP000593892"/>
    </source>
</evidence>
<gene>
    <name evidence="7" type="ORF">IRI77_08555</name>
</gene>
<organism evidence="7 8">
    <name type="scientific">Paludibaculum fermentans</name>
    <dbReference type="NCBI Taxonomy" id="1473598"/>
    <lineage>
        <taxon>Bacteria</taxon>
        <taxon>Pseudomonadati</taxon>
        <taxon>Acidobacteriota</taxon>
        <taxon>Terriglobia</taxon>
        <taxon>Bryobacterales</taxon>
        <taxon>Bryobacteraceae</taxon>
        <taxon>Paludibaculum</taxon>
    </lineage>
</organism>
<accession>A0A7S7SL88</accession>
<name>A0A7S7SL88_PALFE</name>
<sequence length="567" mass="62938">MRNNADIYTRLVPVVSLSKMLTRRAALASAFAPAVLKAAPARPNVIFILTDDQGYGDVSLHGNPNLRTPNMDAIAQQGVQFTRFHVMPVCSPTRSCLMTGRYNYRTGVVDTYLGRSMMHSSEVTVAESLAAAGYQTGLFGKWHLGDNYPLRAMDQGFQTALTLRGGGLAQPASPPNTGYFDPPLELNGRRAIRKGYCSDIFFDEALQFIEKNRRKPFFTYISTNAPHTPLEIKEEWAEPYRKAGLDDTTARIYGMVANLDSNIGRLMEHLRRLNLEQNTLLWFMTDNGPQQPRFNAGLRGLKTTPYEGGIRVPSFLRWPAKIQPGTKDARIAAHIDFLPTVLDACGVPPPKDHKIDGRSLLAPPVERSLYFQWHRGDAPEAFRNCAVLTDRWKLVGTDKREPELYDLPNDPGESKNLAAAEPAIARKLRYQYDAWFADVSAERGYAPPRIFVGTPHENPVILSRQDWRGPQASWNADGLGHYEIDVRSTTTFEVTLRFPPTTQDATAILTCGSVRQEVPVPAGATQVVLSKVVLPQGPANIEGSLQLAGRRIGAHYLELRTGKPSAK</sequence>
<protein>
    <submittedName>
        <fullName evidence="7">Arylsulfatase</fullName>
    </submittedName>
</protein>
<evidence type="ECO:0000256" key="3">
    <source>
        <dbReference type="ARBA" id="ARBA00022801"/>
    </source>
</evidence>
<dbReference type="InterPro" id="IPR024607">
    <property type="entry name" value="Sulfatase_CS"/>
</dbReference>
<dbReference type="PANTHER" id="PTHR42693">
    <property type="entry name" value="ARYLSULFATASE FAMILY MEMBER"/>
    <property type="match status" value="1"/>
</dbReference>
<dbReference type="AlphaFoldDB" id="A0A7S7SL88"/>
<dbReference type="SUPFAM" id="SSF53649">
    <property type="entry name" value="Alkaline phosphatase-like"/>
    <property type="match status" value="1"/>
</dbReference>
<dbReference type="InterPro" id="IPR050738">
    <property type="entry name" value="Sulfatase"/>
</dbReference>
<keyword evidence="2" id="KW-0479">Metal-binding</keyword>
<proteinExistence type="inferred from homology"/>
<dbReference type="EMBL" id="CP063849">
    <property type="protein sequence ID" value="QOY89992.1"/>
    <property type="molecule type" value="Genomic_DNA"/>
</dbReference>
<feature type="domain" description="Sulfatase N-terminal" evidence="6">
    <location>
        <begin position="43"/>
        <end position="347"/>
    </location>
</feature>
<dbReference type="GO" id="GO:0004065">
    <property type="term" value="F:arylsulfatase activity"/>
    <property type="evidence" value="ECO:0007669"/>
    <property type="project" value="TreeGrafter"/>
</dbReference>
<evidence type="ECO:0000256" key="5">
    <source>
        <dbReference type="SAM" id="SignalP"/>
    </source>
</evidence>
<reference evidence="7 8" key="1">
    <citation type="submission" date="2020-10" db="EMBL/GenBank/DDBJ databases">
        <title>Complete genome sequence of Paludibaculum fermentans P105T, a facultatively anaerobic acidobacterium capable of dissimilatory Fe(III) reduction.</title>
        <authorList>
            <person name="Dedysh S.N."/>
            <person name="Beletsky A.V."/>
            <person name="Kulichevskaya I.S."/>
            <person name="Mardanov A.V."/>
            <person name="Ravin N.V."/>
        </authorList>
    </citation>
    <scope>NUCLEOTIDE SEQUENCE [LARGE SCALE GENOMIC DNA]</scope>
    <source>
        <strain evidence="7 8">P105</strain>
    </source>
</reference>
<dbReference type="Proteomes" id="UP000593892">
    <property type="component" value="Chromosome"/>
</dbReference>
<evidence type="ECO:0000256" key="4">
    <source>
        <dbReference type="ARBA" id="ARBA00022837"/>
    </source>
</evidence>
<feature type="chain" id="PRO_5032300906" evidence="5">
    <location>
        <begin position="29"/>
        <end position="567"/>
    </location>
</feature>
<keyword evidence="8" id="KW-1185">Reference proteome</keyword>
<evidence type="ECO:0000256" key="1">
    <source>
        <dbReference type="ARBA" id="ARBA00008779"/>
    </source>
</evidence>
<dbReference type="Gene3D" id="3.40.720.10">
    <property type="entry name" value="Alkaline Phosphatase, subunit A"/>
    <property type="match status" value="1"/>
</dbReference>
<keyword evidence="3" id="KW-0378">Hydrolase</keyword>
<dbReference type="PANTHER" id="PTHR42693:SF53">
    <property type="entry name" value="ENDO-4-O-SULFATASE"/>
    <property type="match status" value="1"/>
</dbReference>
<dbReference type="InterPro" id="IPR017850">
    <property type="entry name" value="Alkaline_phosphatase_core_sf"/>
</dbReference>
<dbReference type="InterPro" id="IPR000917">
    <property type="entry name" value="Sulfatase_N"/>
</dbReference>
<dbReference type="Gene3D" id="3.30.1120.10">
    <property type="match status" value="1"/>
</dbReference>
<dbReference type="GO" id="GO:0046872">
    <property type="term" value="F:metal ion binding"/>
    <property type="evidence" value="ECO:0007669"/>
    <property type="project" value="UniProtKB-KW"/>
</dbReference>
<evidence type="ECO:0000256" key="2">
    <source>
        <dbReference type="ARBA" id="ARBA00022723"/>
    </source>
</evidence>
<dbReference type="CDD" id="cd16146">
    <property type="entry name" value="ARS_like"/>
    <property type="match status" value="1"/>
</dbReference>
<evidence type="ECO:0000313" key="7">
    <source>
        <dbReference type="EMBL" id="QOY89992.1"/>
    </source>
</evidence>
<comment type="similarity">
    <text evidence="1">Belongs to the sulfatase family.</text>
</comment>
<dbReference type="RefSeq" id="WP_194451655.1">
    <property type="nucleotide sequence ID" value="NZ_CP063849.1"/>
</dbReference>